<protein>
    <submittedName>
        <fullName evidence="1">Uncharacterized protein</fullName>
    </submittedName>
</protein>
<organism evidence="1">
    <name type="scientific">Plasmodium yoelii yoelii</name>
    <dbReference type="NCBI Taxonomy" id="73239"/>
    <lineage>
        <taxon>Eukaryota</taxon>
        <taxon>Sar</taxon>
        <taxon>Alveolata</taxon>
        <taxon>Apicomplexa</taxon>
        <taxon>Aconoidasida</taxon>
        <taxon>Haemosporida</taxon>
        <taxon>Plasmodiidae</taxon>
        <taxon>Plasmodium</taxon>
        <taxon>Plasmodium (Vinckeia)</taxon>
    </lineage>
</organism>
<evidence type="ECO:0000313" key="1">
    <source>
        <dbReference type="EMBL" id="AAD28712.1"/>
    </source>
</evidence>
<sequence length="49" mass="5754">MKHSCVFSTLFADLFPTLFADLFPTLFASQLAYHIWPIRHIRITTCIRL</sequence>
<proteinExistence type="predicted"/>
<dbReference type="EMBL" id="AF108147">
    <property type="protein sequence ID" value="AAD28712.1"/>
    <property type="molecule type" value="Genomic_DNA"/>
</dbReference>
<name>Q9XYG3_PLAYO</name>
<accession>Q9XYG3</accession>
<reference evidence="1" key="1">
    <citation type="submission" date="1998-11" db="EMBL/GenBank/DDBJ databases">
        <title>Identification of a novel Plasmodium yoelii yoelii gene ums/l-1.</title>
        <authorList>
            <person name="Lau A.O.T."/>
            <person name="Sacci J.B.Jr."/>
            <person name="Azad A.F."/>
        </authorList>
    </citation>
    <scope>NUCLEOTIDE SEQUENCE</scope>
    <source>
        <strain evidence="1">17NXL</strain>
    </source>
</reference>
<dbReference type="AlphaFoldDB" id="Q9XYG3"/>